<protein>
    <recommendedName>
        <fullName evidence="2">Clr5 domain-containing protein</fullName>
    </recommendedName>
</protein>
<proteinExistence type="predicted"/>
<organism evidence="3 4">
    <name type="scientific">Colletotrichum costaricense</name>
    <dbReference type="NCBI Taxonomy" id="1209916"/>
    <lineage>
        <taxon>Eukaryota</taxon>
        <taxon>Fungi</taxon>
        <taxon>Dikarya</taxon>
        <taxon>Ascomycota</taxon>
        <taxon>Pezizomycotina</taxon>
        <taxon>Sordariomycetes</taxon>
        <taxon>Hypocreomycetidae</taxon>
        <taxon>Glomerellales</taxon>
        <taxon>Glomerellaceae</taxon>
        <taxon>Colletotrichum</taxon>
        <taxon>Colletotrichum acutatum species complex</taxon>
    </lineage>
</organism>
<keyword evidence="1" id="KW-0175">Coiled coil</keyword>
<feature type="coiled-coil region" evidence="1">
    <location>
        <begin position="344"/>
        <end position="371"/>
    </location>
</feature>
<dbReference type="AlphaFoldDB" id="A0AAI9Z4V0"/>
<dbReference type="PANTHER" id="PTHR38788:SF3">
    <property type="entry name" value="CLR5 DOMAIN-CONTAINING PROTEIN"/>
    <property type="match status" value="1"/>
</dbReference>
<dbReference type="RefSeq" id="XP_060317025.1">
    <property type="nucleotide sequence ID" value="XM_060453067.1"/>
</dbReference>
<evidence type="ECO:0000259" key="2">
    <source>
        <dbReference type="Pfam" id="PF14420"/>
    </source>
</evidence>
<dbReference type="GeneID" id="85336614"/>
<reference evidence="3 4" key="1">
    <citation type="submission" date="2016-10" db="EMBL/GenBank/DDBJ databases">
        <title>The genome sequence of Colletotrichum fioriniae PJ7.</title>
        <authorList>
            <person name="Baroncelli R."/>
        </authorList>
    </citation>
    <scope>NUCLEOTIDE SEQUENCE [LARGE SCALE GENOMIC DNA]</scope>
    <source>
        <strain evidence="3 4">IMI 309622</strain>
    </source>
</reference>
<feature type="domain" description="Clr5" evidence="2">
    <location>
        <begin position="15"/>
        <end position="67"/>
    </location>
</feature>
<dbReference type="PANTHER" id="PTHR38788">
    <property type="entry name" value="CLR5 DOMAIN-CONTAINING PROTEIN"/>
    <property type="match status" value="1"/>
</dbReference>
<dbReference type="InterPro" id="IPR025676">
    <property type="entry name" value="Clr5_dom"/>
</dbReference>
<name>A0AAI9Z4V0_9PEZI</name>
<sequence>MASYPKRSGLMPPRESDWEDRKQILYNLYMLKNLSLGKVVDEMSASHSFVASERMYKRRFVRWEWFKYHTRRFQATSLKPGSKVEKCRGKTTRQTKTRKGKQTILRSCDVHQRSSTVAGDLTFSRPQVPLRNTSCESLRLNSSLSTFLLPPCAISLEMTHWTARLEKSLPERSRWPETPRRKANSTSLSTTNCHFGAVDTLIQRLGVMDTIVPRPMERRLEMGIFHAGHQSEPQGLKDLDLSLADEPLHDLSLASFDIQTTRLIPLGSSELASEFSLRIKITAFVPQSYSKKLLCVGSKETSFPLNMGDQLGNQKNSWQSRSPPVAVYAEETMLQRDTPRCIDVGGLIQSLDEAQQQLRQLQSTLASLAWLAQGFRA</sequence>
<gene>
    <name evidence="3" type="ORF">CCOS01_04886</name>
</gene>
<evidence type="ECO:0000313" key="3">
    <source>
        <dbReference type="EMBL" id="KAK1532903.1"/>
    </source>
</evidence>
<dbReference type="Proteomes" id="UP001240678">
    <property type="component" value="Unassembled WGS sequence"/>
</dbReference>
<comment type="caution">
    <text evidence="3">The sequence shown here is derived from an EMBL/GenBank/DDBJ whole genome shotgun (WGS) entry which is preliminary data.</text>
</comment>
<evidence type="ECO:0000313" key="4">
    <source>
        <dbReference type="Proteomes" id="UP001240678"/>
    </source>
</evidence>
<keyword evidence="4" id="KW-1185">Reference proteome</keyword>
<accession>A0AAI9Z4V0</accession>
<dbReference type="EMBL" id="MOOE01000004">
    <property type="protein sequence ID" value="KAK1532903.1"/>
    <property type="molecule type" value="Genomic_DNA"/>
</dbReference>
<dbReference type="Pfam" id="PF14420">
    <property type="entry name" value="Clr5"/>
    <property type="match status" value="1"/>
</dbReference>
<evidence type="ECO:0000256" key="1">
    <source>
        <dbReference type="SAM" id="Coils"/>
    </source>
</evidence>